<dbReference type="EMBL" id="CAJNOK010005322">
    <property type="protein sequence ID" value="CAF0968552.1"/>
    <property type="molecule type" value="Genomic_DNA"/>
</dbReference>
<feature type="compositionally biased region" description="Basic and acidic residues" evidence="1">
    <location>
        <begin position="23"/>
        <end position="45"/>
    </location>
</feature>
<evidence type="ECO:0000313" key="3">
    <source>
        <dbReference type="EMBL" id="CAF1055105.1"/>
    </source>
</evidence>
<dbReference type="EMBL" id="CAJOBA010005331">
    <property type="protein sequence ID" value="CAF3740273.1"/>
    <property type="molecule type" value="Genomic_DNA"/>
</dbReference>
<protein>
    <submittedName>
        <fullName evidence="3">Uncharacterized protein</fullName>
    </submittedName>
</protein>
<dbReference type="EMBL" id="CAJNOQ010004342">
    <property type="protein sequence ID" value="CAF1055105.1"/>
    <property type="molecule type" value="Genomic_DNA"/>
</dbReference>
<evidence type="ECO:0000313" key="6">
    <source>
        <dbReference type="Proteomes" id="UP000663829"/>
    </source>
</evidence>
<organism evidence="3 6">
    <name type="scientific">Didymodactylos carnosus</name>
    <dbReference type="NCBI Taxonomy" id="1234261"/>
    <lineage>
        <taxon>Eukaryota</taxon>
        <taxon>Metazoa</taxon>
        <taxon>Spiralia</taxon>
        <taxon>Gnathifera</taxon>
        <taxon>Rotifera</taxon>
        <taxon>Eurotatoria</taxon>
        <taxon>Bdelloidea</taxon>
        <taxon>Philodinida</taxon>
        <taxon>Philodinidae</taxon>
        <taxon>Didymodactylos</taxon>
    </lineage>
</organism>
<dbReference type="OrthoDB" id="2142040at2759"/>
<dbReference type="Proteomes" id="UP000682733">
    <property type="component" value="Unassembled WGS sequence"/>
</dbReference>
<gene>
    <name evidence="3" type="ORF">GPM918_LOCUS16489</name>
    <name evidence="2" type="ORF">OVA965_LOCUS12978</name>
    <name evidence="5" type="ORF">SRO942_LOCUS16489</name>
    <name evidence="4" type="ORF">TMI583_LOCUS12986</name>
</gene>
<sequence length="302" mass="34827">MDSRKYQQPSTPPPPYYSVVNDNRQEHRSDQHSNRNYPESREAPDFNEFVRRYESSMSAPVGEVTNPYEKQRTRWDELKQTVSIVVDLASVLDPDGADVYFLNREPMLHVHNSSELENIFAMEPEDDDQCMGYLNDWDKKIPNLDVVDDYRSEKKEIQACRGRDLPFSFGDFCFVLGLTTAWSRHGGGRGRGGYGSFQRICQLAQSNVTQAQILYIQGQLLLTALQANSSYTTLLNSYTRTVAYIKNSANQQLFFNNCALFVNGLQQSMMQDKTLSKQLKSNIRQQFTQLLITVFGNSQWYW</sequence>
<evidence type="ECO:0000313" key="5">
    <source>
        <dbReference type="EMBL" id="CAF3824241.1"/>
    </source>
</evidence>
<reference evidence="3" key="1">
    <citation type="submission" date="2021-02" db="EMBL/GenBank/DDBJ databases">
        <authorList>
            <person name="Nowell W R."/>
        </authorList>
    </citation>
    <scope>NUCLEOTIDE SEQUENCE</scope>
</reference>
<name>A0A814KPA3_9BILA</name>
<dbReference type="AlphaFoldDB" id="A0A814KPA3"/>
<evidence type="ECO:0000313" key="4">
    <source>
        <dbReference type="EMBL" id="CAF3740273.1"/>
    </source>
</evidence>
<keyword evidence="6" id="KW-1185">Reference proteome</keyword>
<dbReference type="Proteomes" id="UP000663829">
    <property type="component" value="Unassembled WGS sequence"/>
</dbReference>
<evidence type="ECO:0000313" key="2">
    <source>
        <dbReference type="EMBL" id="CAF0968552.1"/>
    </source>
</evidence>
<dbReference type="Proteomes" id="UP000681722">
    <property type="component" value="Unassembled WGS sequence"/>
</dbReference>
<dbReference type="EMBL" id="CAJOBC010004342">
    <property type="protein sequence ID" value="CAF3824241.1"/>
    <property type="molecule type" value="Genomic_DNA"/>
</dbReference>
<evidence type="ECO:0000256" key="1">
    <source>
        <dbReference type="SAM" id="MobiDB-lite"/>
    </source>
</evidence>
<feature type="region of interest" description="Disordered" evidence="1">
    <location>
        <begin position="1"/>
        <end position="45"/>
    </location>
</feature>
<comment type="caution">
    <text evidence="3">The sequence shown here is derived from an EMBL/GenBank/DDBJ whole genome shotgun (WGS) entry which is preliminary data.</text>
</comment>
<proteinExistence type="predicted"/>
<dbReference type="Proteomes" id="UP000677228">
    <property type="component" value="Unassembled WGS sequence"/>
</dbReference>
<accession>A0A814KPA3</accession>